<reference evidence="1 2" key="1">
    <citation type="journal article" date="2022" name="Nat. Ecol. Evol.">
        <title>A masculinizing supergene underlies an exaggerated male reproductive morph in a spider.</title>
        <authorList>
            <person name="Hendrickx F."/>
            <person name="De Corte Z."/>
            <person name="Sonet G."/>
            <person name="Van Belleghem S.M."/>
            <person name="Kostlbacher S."/>
            <person name="Vangestel C."/>
        </authorList>
    </citation>
    <scope>NUCLEOTIDE SEQUENCE [LARGE SCALE GENOMIC DNA]</scope>
    <source>
        <strain evidence="1">W744_W776</strain>
    </source>
</reference>
<evidence type="ECO:0000313" key="2">
    <source>
        <dbReference type="Proteomes" id="UP000827092"/>
    </source>
</evidence>
<keyword evidence="2" id="KW-1185">Reference proteome</keyword>
<gene>
    <name evidence="1" type="ORF">JTE90_026086</name>
</gene>
<dbReference type="Proteomes" id="UP000827092">
    <property type="component" value="Unassembled WGS sequence"/>
</dbReference>
<sequence>MIARRLGSRDDFGHLVRSIPVRSLTPREDRPFLIFGAARTHSCAAVIFVLSLCFSRSQSAQAHSPTLERESPFCPCLRPCSRLPL</sequence>
<accession>A0AAV6UPI8</accession>
<organism evidence="1 2">
    <name type="scientific">Oedothorax gibbosus</name>
    <dbReference type="NCBI Taxonomy" id="931172"/>
    <lineage>
        <taxon>Eukaryota</taxon>
        <taxon>Metazoa</taxon>
        <taxon>Ecdysozoa</taxon>
        <taxon>Arthropoda</taxon>
        <taxon>Chelicerata</taxon>
        <taxon>Arachnida</taxon>
        <taxon>Araneae</taxon>
        <taxon>Araneomorphae</taxon>
        <taxon>Entelegynae</taxon>
        <taxon>Araneoidea</taxon>
        <taxon>Linyphiidae</taxon>
        <taxon>Erigoninae</taxon>
        <taxon>Oedothorax</taxon>
    </lineage>
</organism>
<dbReference type="AlphaFoldDB" id="A0AAV6UPI8"/>
<protein>
    <submittedName>
        <fullName evidence="1">Uncharacterized protein</fullName>
    </submittedName>
</protein>
<comment type="caution">
    <text evidence="1">The sequence shown here is derived from an EMBL/GenBank/DDBJ whole genome shotgun (WGS) entry which is preliminary data.</text>
</comment>
<name>A0AAV6UPI8_9ARAC</name>
<evidence type="ECO:0000313" key="1">
    <source>
        <dbReference type="EMBL" id="KAG8185623.1"/>
    </source>
</evidence>
<dbReference type="EMBL" id="JAFNEN010000329">
    <property type="protein sequence ID" value="KAG8185623.1"/>
    <property type="molecule type" value="Genomic_DNA"/>
</dbReference>
<proteinExistence type="predicted"/>